<reference evidence="3" key="1">
    <citation type="journal article" date="2021" name="PeerJ">
        <title>Extensive microbial diversity within the chicken gut microbiome revealed by metagenomics and culture.</title>
        <authorList>
            <person name="Gilroy R."/>
            <person name="Ravi A."/>
            <person name="Getino M."/>
            <person name="Pursley I."/>
            <person name="Horton D.L."/>
            <person name="Alikhan N.F."/>
            <person name="Baker D."/>
            <person name="Gharbi K."/>
            <person name="Hall N."/>
            <person name="Watson M."/>
            <person name="Adriaenssens E.M."/>
            <person name="Foster-Nyarko E."/>
            <person name="Jarju S."/>
            <person name="Secka A."/>
            <person name="Antonio M."/>
            <person name="Oren A."/>
            <person name="Chaudhuri R.R."/>
            <person name="La Ragione R."/>
            <person name="Hildebrand F."/>
            <person name="Pallen M.J."/>
        </authorList>
    </citation>
    <scope>NUCLEOTIDE SEQUENCE</scope>
    <source>
        <strain evidence="3">ChiHecec2B26-12326</strain>
    </source>
</reference>
<protein>
    <submittedName>
        <fullName evidence="3">Outer membrane beta-barrel protein</fullName>
    </submittedName>
</protein>
<sequence>MKRTIRQFAIGGMLSCLLCAAYGQTCEPYIRLGIGTGVNSDFIEGIGMDLEGGVNIKGIEASVSLTLLNSLPLEGTDQYLAYQTQRHESTVFDGVNDDLSGQRDISVMVNVGYDLLRLLPDNRRHHLTPFVGIGWSGLTSLRVIYREIPASVPGPEDVTRGSCIAYAHDSAFDYCLGARYEYSFSDRWGAGVVYKYLDLQEGGLLGIYASYHF</sequence>
<reference evidence="3" key="2">
    <citation type="submission" date="2021-04" db="EMBL/GenBank/DDBJ databases">
        <authorList>
            <person name="Gilroy R."/>
        </authorList>
    </citation>
    <scope>NUCLEOTIDE SEQUENCE</scope>
    <source>
        <strain evidence="3">ChiHecec2B26-12326</strain>
    </source>
</reference>
<accession>A0A9D2BRH3</accession>
<dbReference type="AlphaFoldDB" id="A0A9D2BRH3"/>
<gene>
    <name evidence="3" type="ORF">H9848_11085</name>
</gene>
<evidence type="ECO:0000313" key="3">
    <source>
        <dbReference type="EMBL" id="HIX87131.1"/>
    </source>
</evidence>
<dbReference type="Proteomes" id="UP000823847">
    <property type="component" value="Unassembled WGS sequence"/>
</dbReference>
<dbReference type="Pfam" id="PF13505">
    <property type="entry name" value="OMP_b-brl"/>
    <property type="match status" value="1"/>
</dbReference>
<evidence type="ECO:0000256" key="1">
    <source>
        <dbReference type="ARBA" id="ARBA00022729"/>
    </source>
</evidence>
<evidence type="ECO:0000259" key="2">
    <source>
        <dbReference type="Pfam" id="PF13505"/>
    </source>
</evidence>
<organism evidence="3 4">
    <name type="scientific">Candidatus Parabacteroides intestinigallinarum</name>
    <dbReference type="NCBI Taxonomy" id="2838722"/>
    <lineage>
        <taxon>Bacteria</taxon>
        <taxon>Pseudomonadati</taxon>
        <taxon>Bacteroidota</taxon>
        <taxon>Bacteroidia</taxon>
        <taxon>Bacteroidales</taxon>
        <taxon>Tannerellaceae</taxon>
        <taxon>Parabacteroides</taxon>
    </lineage>
</organism>
<evidence type="ECO:0000313" key="4">
    <source>
        <dbReference type="Proteomes" id="UP000823847"/>
    </source>
</evidence>
<feature type="domain" description="Outer membrane protein beta-barrel" evidence="2">
    <location>
        <begin position="25"/>
        <end position="201"/>
    </location>
</feature>
<keyword evidence="1" id="KW-0732">Signal</keyword>
<dbReference type="Gene3D" id="2.40.160.20">
    <property type="match status" value="1"/>
</dbReference>
<comment type="caution">
    <text evidence="3">The sequence shown here is derived from an EMBL/GenBank/DDBJ whole genome shotgun (WGS) entry which is preliminary data.</text>
</comment>
<proteinExistence type="predicted"/>
<dbReference type="InterPro" id="IPR027385">
    <property type="entry name" value="Beta-barrel_OMP"/>
</dbReference>
<name>A0A9D2BRH3_9BACT</name>
<dbReference type="EMBL" id="DXEN01000080">
    <property type="protein sequence ID" value="HIX87131.1"/>
    <property type="molecule type" value="Genomic_DNA"/>
</dbReference>